<sequence length="205" mass="22839">ALIFATLVAGALAATVPPKETPFAKNFQKEVKEQNLDPVSLPDFEFVLPWAPTETVKFSKGKGEGLSEVVRPYGPCYKRNDELVCHVSFSGLTLTYQAVAPEKTFDVEVVTQHSLLELLLSKTADGKTELKNVRYLALHLFVKKPVTFNDDRKQTVLFDEKLKEKVVEVLKQEAVSKPFKEVLVKVLAQEPFPTEAGNTSFDVAE</sequence>
<reference evidence="1" key="1">
    <citation type="submission" date="2016-03" db="EMBL/GenBank/DDBJ databases">
        <title>Gut transcriptome analysis on engorged females of Ornithodoros mimon (Acari: Argasidae) and phylogenetic inferences of soft ticks.</title>
        <authorList>
            <person name="Landulfo G.A."/>
            <person name="Giovanni D."/>
            <person name="Carvalho E."/>
            <person name="Junqueira-de-Azevedo I."/>
            <person name="Patane J."/>
            <person name="Mendoca R."/>
            <person name="Barros-Battesti D."/>
        </authorList>
    </citation>
    <scope>NUCLEOTIDE SEQUENCE</scope>
    <source>
        <strain evidence="1">Females</strain>
        <tissue evidence="1">Gut</tissue>
    </source>
</reference>
<proteinExistence type="predicted"/>
<feature type="non-terminal residue" evidence="1">
    <location>
        <position position="1"/>
    </location>
</feature>
<dbReference type="EMBL" id="GEIB01001448">
    <property type="protein sequence ID" value="JAR86795.1"/>
    <property type="molecule type" value="Transcribed_RNA"/>
</dbReference>
<organism evidence="1">
    <name type="scientific">Alectorobius mimon</name>
    <dbReference type="NCBI Taxonomy" id="360319"/>
    <lineage>
        <taxon>Eukaryota</taxon>
        <taxon>Metazoa</taxon>
        <taxon>Ecdysozoa</taxon>
        <taxon>Arthropoda</taxon>
        <taxon>Chelicerata</taxon>
        <taxon>Arachnida</taxon>
        <taxon>Acari</taxon>
        <taxon>Parasitiformes</taxon>
        <taxon>Ixodida</taxon>
        <taxon>Ixodoidea</taxon>
        <taxon>Argasidae</taxon>
        <taxon>Ornithodorinae</taxon>
        <taxon>Alectorobius</taxon>
    </lineage>
</organism>
<accession>A0A147B8S7</accession>
<protein>
    <submittedName>
        <fullName evidence="1">Uncharacterized protein</fullName>
    </submittedName>
</protein>
<name>A0A147B8S7_9ACAR</name>
<evidence type="ECO:0000313" key="1">
    <source>
        <dbReference type="EMBL" id="JAR86795.1"/>
    </source>
</evidence>
<dbReference type="AlphaFoldDB" id="A0A147B8S7"/>